<dbReference type="Pfam" id="PF22607">
    <property type="entry name" value="FAD_binding-like"/>
    <property type="match status" value="1"/>
</dbReference>
<feature type="domain" description="2,6-dihydroxypyridine 3-monooxygenase substrate binding" evidence="2">
    <location>
        <begin position="196"/>
        <end position="322"/>
    </location>
</feature>
<protein>
    <recommendedName>
        <fullName evidence="2">2,6-dihydroxypyridine 3-monooxygenase substrate binding domain-containing protein</fullName>
    </recommendedName>
</protein>
<keyword evidence="4" id="KW-1185">Reference proteome</keyword>
<evidence type="ECO:0000313" key="4">
    <source>
        <dbReference type="Proteomes" id="UP000192596"/>
    </source>
</evidence>
<dbReference type="OrthoDB" id="16820at2759"/>
<feature type="compositionally biased region" description="Basic and acidic residues" evidence="1">
    <location>
        <begin position="413"/>
        <end position="423"/>
    </location>
</feature>
<proteinExistence type="predicted"/>
<accession>A0A1V8TB56</accession>
<comment type="caution">
    <text evidence="3">The sequence shown here is derived from an EMBL/GenBank/DDBJ whole genome shotgun (WGS) entry which is preliminary data.</text>
</comment>
<feature type="region of interest" description="Disordered" evidence="1">
    <location>
        <begin position="413"/>
        <end position="433"/>
    </location>
</feature>
<dbReference type="Proteomes" id="UP000192596">
    <property type="component" value="Unassembled WGS sequence"/>
</dbReference>
<dbReference type="SUPFAM" id="SSF51905">
    <property type="entry name" value="FAD/NAD(P)-binding domain"/>
    <property type="match status" value="1"/>
</dbReference>
<dbReference type="InParanoid" id="A0A1V8TB56"/>
<dbReference type="PRINTS" id="PR00420">
    <property type="entry name" value="RNGMNOXGNASE"/>
</dbReference>
<sequence length="433" mass="48015">MHDTVSTTNGRTNGHSRIGGSLAGLASGISLLRLGHRITILERNPTPLLQNQGAGIVAGGDTLAFFKQYDRCQRPFAVPSQKRMYLDREGKVVHEVAMKQAMTSWDLAYFVMRANFDGLESGYCDVPGREQGDGVAEYRYGCTFKMVEEAEGRVKVHFTDASAADQVLDTDLLIGADGPSSSVRKQFCPDVERTTTGYCALRGTVPETEASDAALDVFRERFAFFHGQGLQILAYLIPGPLGNVKPGQRLVNFVWYYNFSPAELEELMTDADEKRHRYTLPPGKMSKAVWARLTREAEEKMPPQFAEIVGKTKQPFAQAITDVLSPTNSFVGGKVLLIGDALAGFRPHTVASTSQAAYDAMVLAEYVGGKKSHEEFVRETMQYGRLLQRRGVEMGTRSQYGADVPLEDHIKDRNLASTKREEEVYPEWTQHGL</sequence>
<evidence type="ECO:0000256" key="1">
    <source>
        <dbReference type="SAM" id="MobiDB-lite"/>
    </source>
</evidence>
<organism evidence="3 4">
    <name type="scientific">Cryoendolithus antarcticus</name>
    <dbReference type="NCBI Taxonomy" id="1507870"/>
    <lineage>
        <taxon>Eukaryota</taxon>
        <taxon>Fungi</taxon>
        <taxon>Dikarya</taxon>
        <taxon>Ascomycota</taxon>
        <taxon>Pezizomycotina</taxon>
        <taxon>Dothideomycetes</taxon>
        <taxon>Dothideomycetidae</taxon>
        <taxon>Cladosporiales</taxon>
        <taxon>Cladosporiaceae</taxon>
        <taxon>Cryoendolithus</taxon>
    </lineage>
</organism>
<dbReference type="STRING" id="1507870.A0A1V8TB56"/>
<dbReference type="Gene3D" id="3.50.50.60">
    <property type="entry name" value="FAD/NAD(P)-binding domain"/>
    <property type="match status" value="1"/>
</dbReference>
<dbReference type="Gene3D" id="3.30.9.30">
    <property type="match status" value="1"/>
</dbReference>
<dbReference type="AlphaFoldDB" id="A0A1V8TB56"/>
<reference evidence="4" key="1">
    <citation type="submission" date="2017-03" db="EMBL/GenBank/DDBJ databases">
        <title>Genomes of endolithic fungi from Antarctica.</title>
        <authorList>
            <person name="Coleine C."/>
            <person name="Masonjones S."/>
            <person name="Stajich J.E."/>
        </authorList>
    </citation>
    <scope>NUCLEOTIDE SEQUENCE [LARGE SCALE GENOMIC DNA]</scope>
    <source>
        <strain evidence="4">CCFEE 5527</strain>
    </source>
</reference>
<dbReference type="InterPro" id="IPR036188">
    <property type="entry name" value="FAD/NAD-bd_sf"/>
</dbReference>
<dbReference type="PANTHER" id="PTHR47469">
    <property type="entry name" value="MONOOXYGENASE-LIKE"/>
    <property type="match status" value="1"/>
</dbReference>
<gene>
    <name evidence="3" type="ORF">B0A48_06282</name>
</gene>
<dbReference type="EMBL" id="NAJO01000012">
    <property type="protein sequence ID" value="OQO08412.1"/>
    <property type="molecule type" value="Genomic_DNA"/>
</dbReference>
<dbReference type="InterPro" id="IPR054707">
    <property type="entry name" value="DhpH_subs-bd"/>
</dbReference>
<evidence type="ECO:0000313" key="3">
    <source>
        <dbReference type="EMBL" id="OQO08412.1"/>
    </source>
</evidence>
<dbReference type="InterPro" id="IPR053212">
    <property type="entry name" value="DHP_3-monooxygenase"/>
</dbReference>
<name>A0A1V8TB56_9PEZI</name>
<evidence type="ECO:0000259" key="2">
    <source>
        <dbReference type="Pfam" id="PF22607"/>
    </source>
</evidence>
<dbReference type="SUPFAM" id="SSF54373">
    <property type="entry name" value="FAD-linked reductases, C-terminal domain"/>
    <property type="match status" value="1"/>
</dbReference>
<dbReference type="PANTHER" id="PTHR47469:SF2">
    <property type="entry name" value="OS06G0597600 PROTEIN"/>
    <property type="match status" value="1"/>
</dbReference>